<evidence type="ECO:0000313" key="4">
    <source>
        <dbReference type="Proteomes" id="UP001238088"/>
    </source>
</evidence>
<name>A0ABU0AQ43_9BACI</name>
<gene>
    <name evidence="3" type="ORF">J2S17_005071</name>
</gene>
<comment type="caution">
    <text evidence="3">The sequence shown here is derived from an EMBL/GenBank/DDBJ whole genome shotgun (WGS) entry which is preliminary data.</text>
</comment>
<evidence type="ECO:0000256" key="2">
    <source>
        <dbReference type="SAM" id="Phobius"/>
    </source>
</evidence>
<evidence type="ECO:0008006" key="5">
    <source>
        <dbReference type="Google" id="ProtNLM"/>
    </source>
</evidence>
<keyword evidence="4" id="KW-1185">Reference proteome</keyword>
<keyword evidence="1" id="KW-0175">Coiled coil</keyword>
<evidence type="ECO:0000256" key="1">
    <source>
        <dbReference type="SAM" id="Coils"/>
    </source>
</evidence>
<dbReference type="Proteomes" id="UP001238088">
    <property type="component" value="Unassembled WGS sequence"/>
</dbReference>
<sequence length="73" mass="8611">MTGIVAVVMVFSIPIIAIVSHHFQAQTKVKAKMIENQLELEKLKNENYMLETERMRIDLEKQLKIEDHKEKFI</sequence>
<accession>A0ABU0AQ43</accession>
<feature type="coiled-coil region" evidence="1">
    <location>
        <begin position="26"/>
        <end position="60"/>
    </location>
</feature>
<organism evidence="3 4">
    <name type="scientific">Cytobacillus purgationiresistens</name>
    <dbReference type="NCBI Taxonomy" id="863449"/>
    <lineage>
        <taxon>Bacteria</taxon>
        <taxon>Bacillati</taxon>
        <taxon>Bacillota</taxon>
        <taxon>Bacilli</taxon>
        <taxon>Bacillales</taxon>
        <taxon>Bacillaceae</taxon>
        <taxon>Cytobacillus</taxon>
    </lineage>
</organism>
<feature type="transmembrane region" description="Helical" evidence="2">
    <location>
        <begin position="6"/>
        <end position="23"/>
    </location>
</feature>
<keyword evidence="2" id="KW-0812">Transmembrane</keyword>
<keyword evidence="2" id="KW-1133">Transmembrane helix</keyword>
<proteinExistence type="predicted"/>
<dbReference type="EMBL" id="JAUSUB010000034">
    <property type="protein sequence ID" value="MDQ0273150.1"/>
    <property type="molecule type" value="Genomic_DNA"/>
</dbReference>
<keyword evidence="2" id="KW-0472">Membrane</keyword>
<protein>
    <recommendedName>
        <fullName evidence="5">Septum formation initiator</fullName>
    </recommendedName>
</protein>
<reference evidence="3 4" key="1">
    <citation type="submission" date="2023-07" db="EMBL/GenBank/DDBJ databases">
        <title>Genomic Encyclopedia of Type Strains, Phase IV (KMG-IV): sequencing the most valuable type-strain genomes for metagenomic binning, comparative biology and taxonomic classification.</title>
        <authorList>
            <person name="Goeker M."/>
        </authorList>
    </citation>
    <scope>NUCLEOTIDE SEQUENCE [LARGE SCALE GENOMIC DNA]</scope>
    <source>
        <strain evidence="3 4">DSM 23494</strain>
    </source>
</reference>
<evidence type="ECO:0000313" key="3">
    <source>
        <dbReference type="EMBL" id="MDQ0273150.1"/>
    </source>
</evidence>
<dbReference type="RefSeq" id="WP_307478890.1">
    <property type="nucleotide sequence ID" value="NZ_JAUSUB010000034.1"/>
</dbReference>